<organism evidence="1 2">
    <name type="scientific">Solanum commersonii</name>
    <name type="common">Commerson's wild potato</name>
    <name type="synonym">Commerson's nightshade</name>
    <dbReference type="NCBI Taxonomy" id="4109"/>
    <lineage>
        <taxon>Eukaryota</taxon>
        <taxon>Viridiplantae</taxon>
        <taxon>Streptophyta</taxon>
        <taxon>Embryophyta</taxon>
        <taxon>Tracheophyta</taxon>
        <taxon>Spermatophyta</taxon>
        <taxon>Magnoliopsida</taxon>
        <taxon>eudicotyledons</taxon>
        <taxon>Gunneridae</taxon>
        <taxon>Pentapetalae</taxon>
        <taxon>asterids</taxon>
        <taxon>lamiids</taxon>
        <taxon>Solanales</taxon>
        <taxon>Solanaceae</taxon>
        <taxon>Solanoideae</taxon>
        <taxon>Solaneae</taxon>
        <taxon>Solanum</taxon>
    </lineage>
</organism>
<gene>
    <name evidence="1" type="ORF">H5410_061369</name>
</gene>
<reference evidence="1 2" key="1">
    <citation type="submission" date="2020-09" db="EMBL/GenBank/DDBJ databases">
        <title>De no assembly of potato wild relative species, Solanum commersonii.</title>
        <authorList>
            <person name="Cho K."/>
        </authorList>
    </citation>
    <scope>NUCLEOTIDE SEQUENCE [LARGE SCALE GENOMIC DNA]</scope>
    <source>
        <strain evidence="1">LZ3.2</strain>
        <tissue evidence="1">Leaf</tissue>
    </source>
</reference>
<comment type="caution">
    <text evidence="1">The sequence shown here is derived from an EMBL/GenBank/DDBJ whole genome shotgun (WGS) entry which is preliminary data.</text>
</comment>
<dbReference type="EMBL" id="JACXVP010000012">
    <property type="protein sequence ID" value="KAG5571603.1"/>
    <property type="molecule type" value="Genomic_DNA"/>
</dbReference>
<name>A0A9J5W7J3_SOLCO</name>
<proteinExistence type="predicted"/>
<protein>
    <submittedName>
        <fullName evidence="1">Uncharacterized protein</fullName>
    </submittedName>
</protein>
<keyword evidence="2" id="KW-1185">Reference proteome</keyword>
<feature type="non-terminal residue" evidence="1">
    <location>
        <position position="84"/>
    </location>
</feature>
<sequence>MDAIEQKGTKRLKEGRKKCLKIDELSWRVVNHPGDHLLFQCVKPYRKDQAGNEIEQSACQRGRKTKTTKLIAGGIGLTWVQLER</sequence>
<evidence type="ECO:0000313" key="1">
    <source>
        <dbReference type="EMBL" id="KAG5571603.1"/>
    </source>
</evidence>
<accession>A0A9J5W7J3</accession>
<evidence type="ECO:0000313" key="2">
    <source>
        <dbReference type="Proteomes" id="UP000824120"/>
    </source>
</evidence>
<dbReference type="AlphaFoldDB" id="A0A9J5W7J3"/>
<dbReference type="Proteomes" id="UP000824120">
    <property type="component" value="Chromosome 12"/>
</dbReference>